<dbReference type="AlphaFoldDB" id="A0AAE4Q6P3"/>
<protein>
    <recommendedName>
        <fullName evidence="3">DNA (cytosine-5-)-methyltransferase</fullName>
    </recommendedName>
</protein>
<gene>
    <name evidence="1" type="ORF">KB584_08130</name>
</gene>
<reference evidence="1" key="1">
    <citation type="submission" date="2021-04" db="EMBL/GenBank/DDBJ databases">
        <title>Draft genomes of 20 S. canis strains.</title>
        <authorList>
            <person name="Pagnossin D."/>
            <person name="Weir W."/>
            <person name="Smith A."/>
            <person name="Ure R."/>
            <person name="Oravcova K."/>
        </authorList>
    </citation>
    <scope>NUCLEOTIDE SEQUENCE</scope>
    <source>
        <strain evidence="1">284</strain>
    </source>
</reference>
<dbReference type="Proteomes" id="UP001186118">
    <property type="component" value="Unassembled WGS sequence"/>
</dbReference>
<comment type="caution">
    <text evidence="1">The sequence shown here is derived from an EMBL/GenBank/DDBJ whole genome shotgun (WGS) entry which is preliminary data.</text>
</comment>
<evidence type="ECO:0000313" key="2">
    <source>
        <dbReference type="Proteomes" id="UP001186118"/>
    </source>
</evidence>
<evidence type="ECO:0000313" key="1">
    <source>
        <dbReference type="EMBL" id="MDV5977421.1"/>
    </source>
</evidence>
<accession>A0AAE4Q6P3</accession>
<name>A0AAE4Q6P3_STRCB</name>
<proteinExistence type="predicted"/>
<evidence type="ECO:0008006" key="3">
    <source>
        <dbReference type="Google" id="ProtNLM"/>
    </source>
</evidence>
<dbReference type="RefSeq" id="WP_099983198.1">
    <property type="nucleotide sequence ID" value="NZ_BEWZ01000026.1"/>
</dbReference>
<sequence length="82" mass="9098">MSLNKTRKRAIAKALARLIIFRCQMALFEESAVQPWKSWGMMQTGLSPTLMTMQGGGQEPKIKQAGNSVTVNVIEAIAKQFE</sequence>
<dbReference type="EMBL" id="JAGQEX010000016">
    <property type="protein sequence ID" value="MDV5977421.1"/>
    <property type="molecule type" value="Genomic_DNA"/>
</dbReference>
<organism evidence="1 2">
    <name type="scientific">Streptococcus canis</name>
    <dbReference type="NCBI Taxonomy" id="1329"/>
    <lineage>
        <taxon>Bacteria</taxon>
        <taxon>Bacillati</taxon>
        <taxon>Bacillota</taxon>
        <taxon>Bacilli</taxon>
        <taxon>Lactobacillales</taxon>
        <taxon>Streptococcaceae</taxon>
        <taxon>Streptococcus</taxon>
    </lineage>
</organism>